<evidence type="ECO:0000256" key="4">
    <source>
        <dbReference type="SAM" id="SignalP"/>
    </source>
</evidence>
<dbReference type="SUPFAM" id="SSF81296">
    <property type="entry name" value="E set domains"/>
    <property type="match status" value="1"/>
</dbReference>
<dbReference type="GO" id="GO:0005576">
    <property type="term" value="C:extracellular region"/>
    <property type="evidence" value="ECO:0007669"/>
    <property type="project" value="UniProtKB-SubCell"/>
</dbReference>
<comment type="subcellular location">
    <subcellularLocation>
        <location evidence="1">Secreted</location>
    </subcellularLocation>
</comment>
<keyword evidence="3" id="KW-0964">Secreted</keyword>
<dbReference type="PANTHER" id="PTHR11306">
    <property type="entry name" value="NIEMANN PICK TYPE C2 PROTEIN NPC2-RELATED"/>
    <property type="match status" value="1"/>
</dbReference>
<dbReference type="InterPro" id="IPR003172">
    <property type="entry name" value="ML_dom"/>
</dbReference>
<evidence type="ECO:0000256" key="1">
    <source>
        <dbReference type="ARBA" id="ARBA00004613"/>
    </source>
</evidence>
<dbReference type="AlphaFoldDB" id="A0A482KGM7"/>
<dbReference type="InterPro" id="IPR039670">
    <property type="entry name" value="NPC2-like"/>
</dbReference>
<evidence type="ECO:0000256" key="3">
    <source>
        <dbReference type="ARBA" id="ARBA00022525"/>
    </source>
</evidence>
<dbReference type="Pfam" id="PF02221">
    <property type="entry name" value="E1_DerP2_DerF2"/>
    <property type="match status" value="1"/>
</dbReference>
<dbReference type="Gene3D" id="2.60.40.770">
    <property type="match status" value="1"/>
</dbReference>
<evidence type="ECO:0000256" key="2">
    <source>
        <dbReference type="ARBA" id="ARBA00006370"/>
    </source>
</evidence>
<feature type="chain" id="PRO_5019764752" evidence="4">
    <location>
        <begin position="22"/>
        <end position="147"/>
    </location>
</feature>
<comment type="similarity">
    <text evidence="2">Belongs to the NPC2 family.</text>
</comment>
<reference evidence="6" key="1">
    <citation type="submission" date="2018-07" db="EMBL/GenBank/DDBJ databases">
        <title>Structural and molecular specialization of the internal root-like structure, interna, in the parasitic barnacle (Rhizocephala), Sacculina yatsui.</title>
        <authorList>
            <person name="Wong Y.H."/>
            <person name="Oguro-Okano M."/>
            <person name="Okano K."/>
        </authorList>
    </citation>
    <scope>NUCLEOTIDE SEQUENCE</scope>
</reference>
<feature type="domain" description="MD-2-related lipid-recognition" evidence="5">
    <location>
        <begin position="24"/>
        <end position="144"/>
    </location>
</feature>
<evidence type="ECO:0000313" key="6">
    <source>
        <dbReference type="EMBL" id="QBQ04001.1"/>
    </source>
</evidence>
<organism evidence="6">
    <name type="scientific">Hemigrapsus sanguineus</name>
    <name type="common">Asian shore crab</name>
    <dbReference type="NCBI Taxonomy" id="40176"/>
    <lineage>
        <taxon>Eukaryota</taxon>
        <taxon>Metazoa</taxon>
        <taxon>Ecdysozoa</taxon>
        <taxon>Arthropoda</taxon>
        <taxon>Crustacea</taxon>
        <taxon>Multicrustacea</taxon>
        <taxon>Malacostraca</taxon>
        <taxon>Eumalacostraca</taxon>
        <taxon>Eucarida</taxon>
        <taxon>Decapoda</taxon>
        <taxon>Pleocyemata</taxon>
        <taxon>Brachyura</taxon>
        <taxon>Eubrachyura</taxon>
        <taxon>Grapsoidea</taxon>
        <taxon>Varunidae</taxon>
        <taxon>Hemigrapsus</taxon>
    </lineage>
</organism>
<dbReference type="GO" id="GO:0015918">
    <property type="term" value="P:sterol transport"/>
    <property type="evidence" value="ECO:0007669"/>
    <property type="project" value="InterPro"/>
</dbReference>
<dbReference type="GO" id="GO:0032934">
    <property type="term" value="F:sterol binding"/>
    <property type="evidence" value="ECO:0007669"/>
    <property type="project" value="InterPro"/>
</dbReference>
<dbReference type="EMBL" id="MH580766">
    <property type="protein sequence ID" value="QBQ04001.1"/>
    <property type="molecule type" value="mRNA"/>
</dbReference>
<protein>
    <submittedName>
        <fullName evidence="6">MD2 domain protein testis type</fullName>
    </submittedName>
</protein>
<sequence length="147" mass="15854">MEGQSVLTLLLLATALGGAVATLYQDCGSTAEIQDFTISDCDVPPCVVPRPSIYNVNITFTPASDATELNTIIEATILGDTFPWPGPDGCSLLENDSCPLQAGRQYKYSAIMPVLEEYPAISVVVSWKLQDENDVIHFCALFPIVLV</sequence>
<name>A0A482KGM7_HEMSA</name>
<dbReference type="SMART" id="SM00737">
    <property type="entry name" value="ML"/>
    <property type="match status" value="1"/>
</dbReference>
<evidence type="ECO:0000259" key="5">
    <source>
        <dbReference type="SMART" id="SM00737"/>
    </source>
</evidence>
<proteinExistence type="evidence at transcript level"/>
<dbReference type="InterPro" id="IPR014756">
    <property type="entry name" value="Ig_E-set"/>
</dbReference>
<feature type="signal peptide" evidence="4">
    <location>
        <begin position="1"/>
        <end position="21"/>
    </location>
</feature>
<accession>A0A482KGM7</accession>
<dbReference type="PANTHER" id="PTHR11306:SF68">
    <property type="entry name" value="NPC INTRACELLULAR CHOLESTEROL TRANSPORTER 2"/>
    <property type="match status" value="1"/>
</dbReference>
<keyword evidence="4" id="KW-0732">Signal</keyword>
<dbReference type="FunFam" id="2.60.40.770:FF:000001">
    <property type="entry name" value="NPC intracellular cholesterol transporter 2"/>
    <property type="match status" value="1"/>
</dbReference>